<dbReference type="STRING" id="502025.Hoch_1572"/>
<dbReference type="PROSITE" id="PS51257">
    <property type="entry name" value="PROKAR_LIPOPROTEIN"/>
    <property type="match status" value="1"/>
</dbReference>
<accession>D0LVY9</accession>
<dbReference type="Proteomes" id="UP000001880">
    <property type="component" value="Chromosome"/>
</dbReference>
<gene>
    <name evidence="3" type="ordered locus">Hoch_1572</name>
</gene>
<dbReference type="OrthoDB" id="1653343at2"/>
<keyword evidence="4" id="KW-1185">Reference proteome</keyword>
<keyword evidence="2" id="KW-0732">Signal</keyword>
<organism evidence="3 4">
    <name type="scientific">Haliangium ochraceum (strain DSM 14365 / JCM 11303 / SMP-2)</name>
    <dbReference type="NCBI Taxonomy" id="502025"/>
    <lineage>
        <taxon>Bacteria</taxon>
        <taxon>Pseudomonadati</taxon>
        <taxon>Myxococcota</taxon>
        <taxon>Polyangia</taxon>
        <taxon>Haliangiales</taxon>
        <taxon>Kofleriaceae</taxon>
        <taxon>Haliangium</taxon>
    </lineage>
</organism>
<proteinExistence type="predicted"/>
<reference evidence="3 4" key="1">
    <citation type="journal article" date="2010" name="Stand. Genomic Sci.">
        <title>Complete genome sequence of Haliangium ochraceum type strain (SMP-2).</title>
        <authorList>
            <consortium name="US DOE Joint Genome Institute (JGI-PGF)"/>
            <person name="Ivanova N."/>
            <person name="Daum C."/>
            <person name="Lang E."/>
            <person name="Abt B."/>
            <person name="Kopitz M."/>
            <person name="Saunders E."/>
            <person name="Lapidus A."/>
            <person name="Lucas S."/>
            <person name="Glavina Del Rio T."/>
            <person name="Nolan M."/>
            <person name="Tice H."/>
            <person name="Copeland A."/>
            <person name="Cheng J.F."/>
            <person name="Chen F."/>
            <person name="Bruce D."/>
            <person name="Goodwin L."/>
            <person name="Pitluck S."/>
            <person name="Mavromatis K."/>
            <person name="Pati A."/>
            <person name="Mikhailova N."/>
            <person name="Chen A."/>
            <person name="Palaniappan K."/>
            <person name="Land M."/>
            <person name="Hauser L."/>
            <person name="Chang Y.J."/>
            <person name="Jeffries C.D."/>
            <person name="Detter J.C."/>
            <person name="Brettin T."/>
            <person name="Rohde M."/>
            <person name="Goker M."/>
            <person name="Bristow J."/>
            <person name="Markowitz V."/>
            <person name="Eisen J.A."/>
            <person name="Hugenholtz P."/>
            <person name="Kyrpides N.C."/>
            <person name="Klenk H.P."/>
        </authorList>
    </citation>
    <scope>NUCLEOTIDE SEQUENCE [LARGE SCALE GENOMIC DNA]</scope>
    <source>
        <strain evidence="4">DSM 14365 / CIP 107738 / JCM 11303 / AJ 13395 / SMP-2</strain>
    </source>
</reference>
<feature type="compositionally biased region" description="Low complexity" evidence="1">
    <location>
        <begin position="31"/>
        <end position="42"/>
    </location>
</feature>
<evidence type="ECO:0000313" key="4">
    <source>
        <dbReference type="Proteomes" id="UP000001880"/>
    </source>
</evidence>
<name>D0LVY9_HALO1</name>
<dbReference type="EMBL" id="CP001804">
    <property type="protein sequence ID" value="ACY14123.1"/>
    <property type="molecule type" value="Genomic_DNA"/>
</dbReference>
<evidence type="ECO:0000256" key="2">
    <source>
        <dbReference type="SAM" id="SignalP"/>
    </source>
</evidence>
<evidence type="ECO:0000313" key="3">
    <source>
        <dbReference type="EMBL" id="ACY14123.1"/>
    </source>
</evidence>
<feature type="region of interest" description="Disordered" evidence="1">
    <location>
        <begin position="31"/>
        <end position="70"/>
    </location>
</feature>
<sequence length="206" mass="21921">MKLRARCCTPSAAGVCAAAALLLAGAAACSPSTTSGSDQSSETSERRGSASARGTAAARGGGSLSTDTDSRTLADTEARLAFLGRYLRMKSPVEDAAFLIHYQDNSGGMVPGPSDWDIRAVLQVGANTAAWHENWKPCEVANADAGDGDSEAIAEEMRWAEALLERREAWRARSTSPRCFYNPRSRGSRAIVFADDGLVVYRTRSQ</sequence>
<feature type="chain" id="PRO_5003011589" description="Lipoprotein" evidence="2">
    <location>
        <begin position="27"/>
        <end position="206"/>
    </location>
</feature>
<evidence type="ECO:0008006" key="5">
    <source>
        <dbReference type="Google" id="ProtNLM"/>
    </source>
</evidence>
<dbReference type="AlphaFoldDB" id="D0LVY9"/>
<dbReference type="RefSeq" id="WP_012826732.1">
    <property type="nucleotide sequence ID" value="NC_013440.1"/>
</dbReference>
<feature type="signal peptide" evidence="2">
    <location>
        <begin position="1"/>
        <end position="26"/>
    </location>
</feature>
<protein>
    <recommendedName>
        <fullName evidence="5">Lipoprotein</fullName>
    </recommendedName>
</protein>
<dbReference type="HOGENOM" id="CLU_1330398_0_0_7"/>
<dbReference type="KEGG" id="hoh:Hoch_1572"/>
<feature type="compositionally biased region" description="Low complexity" evidence="1">
    <location>
        <begin position="49"/>
        <end position="58"/>
    </location>
</feature>
<evidence type="ECO:0000256" key="1">
    <source>
        <dbReference type="SAM" id="MobiDB-lite"/>
    </source>
</evidence>